<dbReference type="PANTHER" id="PTHR30383">
    <property type="entry name" value="THIOESTERASE 1/PROTEASE 1/LYSOPHOSPHOLIPASE L1"/>
    <property type="match status" value="1"/>
</dbReference>
<dbReference type="EMBL" id="LCTZ01000002">
    <property type="protein sequence ID" value="KQC31684.1"/>
    <property type="molecule type" value="Genomic_DNA"/>
</dbReference>
<accession>A0A0Q1BLT1</accession>
<dbReference type="STRING" id="346185.AAY42_08720"/>
<proteinExistence type="predicted"/>
<evidence type="ECO:0000313" key="2">
    <source>
        <dbReference type="EMBL" id="KQC31684.1"/>
    </source>
</evidence>
<comment type="caution">
    <text evidence="2">The sequence shown here is derived from an EMBL/GenBank/DDBJ whole genome shotgun (WGS) entry which is preliminary data.</text>
</comment>
<dbReference type="AlphaFoldDB" id="A0A0Q1BLT1"/>
<dbReference type="GO" id="GO:0016788">
    <property type="term" value="F:hydrolase activity, acting on ester bonds"/>
    <property type="evidence" value="ECO:0007669"/>
    <property type="project" value="UniProtKB-ARBA"/>
</dbReference>
<reference evidence="2 3" key="1">
    <citation type="submission" date="2015-04" db="EMBL/GenBank/DDBJ databases">
        <title>Complete genome of flavobacterium.</title>
        <authorList>
            <person name="Kwon Y.M."/>
            <person name="Kim S.-J."/>
        </authorList>
    </citation>
    <scope>NUCLEOTIDE SEQUENCE [LARGE SCALE GENOMIC DNA]</scope>
    <source>
        <strain evidence="2 3">DK169</strain>
    </source>
</reference>
<protein>
    <recommendedName>
        <fullName evidence="1">SGNH hydrolase-type esterase domain-containing protein</fullName>
    </recommendedName>
</protein>
<dbReference type="Pfam" id="PF13472">
    <property type="entry name" value="Lipase_GDSL_2"/>
    <property type="match status" value="1"/>
</dbReference>
<feature type="domain" description="SGNH hydrolase-type esterase" evidence="1">
    <location>
        <begin position="16"/>
        <end position="175"/>
    </location>
</feature>
<sequence>MLLFFVGFLGISNIHAQVVNAGVGGNSTVNLLKRLDTDVLQQAPDLVILMVGTNDMLNSKKMIPYKTYEDNLQKIVQKISDKGAAILLISPPPVDSVYLFERHDRKMFTEVPNVKLDTVRQITVRIAKKHELKHLDLYKVFSEMNLPKHNKDLFFRNSMNSKVRDGVHPTVLGYHFIGELVFHCLKENKLLKAGKKIVCFGDSITNGAGTKNKGTSVGDNYPAVLSRLILEYFEDE</sequence>
<organism evidence="2 3">
    <name type="scientific">Flagellimonas eckloniae</name>
    <dbReference type="NCBI Taxonomy" id="346185"/>
    <lineage>
        <taxon>Bacteria</taxon>
        <taxon>Pseudomonadati</taxon>
        <taxon>Bacteroidota</taxon>
        <taxon>Flavobacteriia</taxon>
        <taxon>Flavobacteriales</taxon>
        <taxon>Flavobacteriaceae</taxon>
        <taxon>Flagellimonas</taxon>
    </lineage>
</organism>
<dbReference type="InterPro" id="IPR013830">
    <property type="entry name" value="SGNH_hydro"/>
</dbReference>
<name>A0A0Q1BLT1_9FLAO</name>
<keyword evidence="3" id="KW-1185">Reference proteome</keyword>
<evidence type="ECO:0000259" key="1">
    <source>
        <dbReference type="Pfam" id="PF13472"/>
    </source>
</evidence>
<dbReference type="SUPFAM" id="SSF52266">
    <property type="entry name" value="SGNH hydrolase"/>
    <property type="match status" value="1"/>
</dbReference>
<dbReference type="Gene3D" id="3.40.50.1110">
    <property type="entry name" value="SGNH hydrolase"/>
    <property type="match status" value="1"/>
</dbReference>
<dbReference type="InterPro" id="IPR036514">
    <property type="entry name" value="SGNH_hydro_sf"/>
</dbReference>
<dbReference type="Proteomes" id="UP000050827">
    <property type="component" value="Unassembled WGS sequence"/>
</dbReference>
<gene>
    <name evidence="2" type="ORF">AAY42_08720</name>
</gene>
<dbReference type="InterPro" id="IPR051532">
    <property type="entry name" value="Ester_Hydrolysis_Enzymes"/>
</dbReference>
<evidence type="ECO:0000313" key="3">
    <source>
        <dbReference type="Proteomes" id="UP000050827"/>
    </source>
</evidence>